<evidence type="ECO:0000313" key="5">
    <source>
        <dbReference type="EMBL" id="GAA4012901.1"/>
    </source>
</evidence>
<protein>
    <submittedName>
        <fullName evidence="5">PucR family transcriptional regulator</fullName>
    </submittedName>
</protein>
<evidence type="ECO:0000313" key="6">
    <source>
        <dbReference type="Proteomes" id="UP001500456"/>
    </source>
</evidence>
<feature type="domain" description="PucR C-terminal helix-turn-helix" evidence="3">
    <location>
        <begin position="512"/>
        <end position="567"/>
    </location>
</feature>
<dbReference type="Pfam" id="PF17853">
    <property type="entry name" value="GGDEF_2"/>
    <property type="match status" value="1"/>
</dbReference>
<keyword evidence="6" id="KW-1185">Reference proteome</keyword>
<dbReference type="EMBL" id="BAAAZX010000021">
    <property type="protein sequence ID" value="GAA4012901.1"/>
    <property type="molecule type" value="Genomic_DNA"/>
</dbReference>
<dbReference type="InterPro" id="IPR012914">
    <property type="entry name" value="PucR_dom"/>
</dbReference>
<name>A0ABP7SKU0_9ACTN</name>
<proteinExistence type="inferred from homology"/>
<dbReference type="Pfam" id="PF13556">
    <property type="entry name" value="HTH_30"/>
    <property type="match status" value="1"/>
</dbReference>
<reference evidence="6" key="1">
    <citation type="journal article" date="2019" name="Int. J. Syst. Evol. Microbiol.">
        <title>The Global Catalogue of Microorganisms (GCM) 10K type strain sequencing project: providing services to taxonomists for standard genome sequencing and annotation.</title>
        <authorList>
            <consortium name="The Broad Institute Genomics Platform"/>
            <consortium name="The Broad Institute Genome Sequencing Center for Infectious Disease"/>
            <person name="Wu L."/>
            <person name="Ma J."/>
        </authorList>
    </citation>
    <scope>NUCLEOTIDE SEQUENCE [LARGE SCALE GENOMIC DNA]</scope>
    <source>
        <strain evidence="6">JCM 16924</strain>
    </source>
</reference>
<dbReference type="InterPro" id="IPR041522">
    <property type="entry name" value="CdaR_GGDEF"/>
</dbReference>
<dbReference type="Gene3D" id="1.10.10.2840">
    <property type="entry name" value="PucR C-terminal helix-turn-helix domain"/>
    <property type="match status" value="1"/>
</dbReference>
<dbReference type="PANTHER" id="PTHR33744">
    <property type="entry name" value="CARBOHYDRATE DIACID REGULATOR"/>
    <property type="match status" value="1"/>
</dbReference>
<dbReference type="Pfam" id="PF07905">
    <property type="entry name" value="PucR"/>
    <property type="match status" value="1"/>
</dbReference>
<comment type="similarity">
    <text evidence="1">Belongs to the CdaR family.</text>
</comment>
<comment type="caution">
    <text evidence="5">The sequence shown here is derived from an EMBL/GenBank/DDBJ whole genome shotgun (WGS) entry which is preliminary data.</text>
</comment>
<dbReference type="InterPro" id="IPR042070">
    <property type="entry name" value="PucR_C-HTH_sf"/>
</dbReference>
<organism evidence="5 6">
    <name type="scientific">Streptomyces plumbiresistens</name>
    <dbReference type="NCBI Taxonomy" id="511811"/>
    <lineage>
        <taxon>Bacteria</taxon>
        <taxon>Bacillati</taxon>
        <taxon>Actinomycetota</taxon>
        <taxon>Actinomycetes</taxon>
        <taxon>Kitasatosporales</taxon>
        <taxon>Streptomycetaceae</taxon>
        <taxon>Streptomyces</taxon>
    </lineage>
</organism>
<evidence type="ECO:0000256" key="1">
    <source>
        <dbReference type="ARBA" id="ARBA00006754"/>
    </source>
</evidence>
<sequence length="608" mass="66237">MRTMTLNAVAHESDLLDDFSPRVGVSALSIRDARQSPTVLLPDNRIPSMADPYNQAVQHADYRLGDLLGDSQLGLELLTGSHTSLAAPVVGAHTIELGHPSRWLGDGWMMLTTGARLRNKPQVQRDLIVELQEASASCLGFGVGHSFKSVPPALLDEARKRDFPVVMVPEATQFRDIERAVSNSTQSVEASTFIRLSSLQRNLMRALSDANPLQSILQRVGRVLHATVVVMSADGQIKAANGTVPATEIAHELTRLADSEELVMNIGEWHVLASRVEGPCMASPPWLVVASRGIPISGGLTAAVIQITAPLVDAVCRLSATTVAQDRATRESLLDSVLENNSGAADSATLSARIAALGIGFGPECRAVVMRERRGPADRASSAAFSEDAASWLHSALEQSDVPYLLTRRSNEVVVVLCNEATLRSACGNMSMKWPTATVGVGRPIQRLDDVRDSYRDAHLAVQHLDLQESRNLLYYDDLDLVTQLLREVPRERFEAKAASMVEVLENNPTQLEALRAYFANNRDIKLAAEAIYLHPNTLRYRLDRLEQALGRSLREPSVTASLYCVLTLMDRVPERGGSSGDGRRRPADARVVEMHHAFGAATGRQIP</sequence>
<feature type="domain" description="Purine catabolism PurC-like" evidence="2">
    <location>
        <begin position="67"/>
        <end position="182"/>
    </location>
</feature>
<dbReference type="Proteomes" id="UP001500456">
    <property type="component" value="Unassembled WGS sequence"/>
</dbReference>
<evidence type="ECO:0000259" key="2">
    <source>
        <dbReference type="Pfam" id="PF07905"/>
    </source>
</evidence>
<accession>A0ABP7SKU0</accession>
<dbReference type="InterPro" id="IPR051448">
    <property type="entry name" value="CdaR-like_regulators"/>
</dbReference>
<evidence type="ECO:0000259" key="4">
    <source>
        <dbReference type="Pfam" id="PF17853"/>
    </source>
</evidence>
<evidence type="ECO:0000259" key="3">
    <source>
        <dbReference type="Pfam" id="PF13556"/>
    </source>
</evidence>
<dbReference type="InterPro" id="IPR025736">
    <property type="entry name" value="PucR_C-HTH_dom"/>
</dbReference>
<gene>
    <name evidence="5" type="ORF">GCM10022232_63820</name>
</gene>
<feature type="domain" description="CdaR GGDEF-like" evidence="4">
    <location>
        <begin position="343"/>
        <end position="463"/>
    </location>
</feature>